<dbReference type="AlphaFoldDB" id="A0A919J9H9"/>
<name>A0A919J9H9_9ACTN</name>
<reference evidence="3" key="1">
    <citation type="submission" date="2021-01" db="EMBL/GenBank/DDBJ databases">
        <title>Whole genome shotgun sequence of Actinoplanes ferrugineus NBRC 15555.</title>
        <authorList>
            <person name="Komaki H."/>
            <person name="Tamura T."/>
        </authorList>
    </citation>
    <scope>NUCLEOTIDE SEQUENCE</scope>
    <source>
        <strain evidence="3">NBRC 15555</strain>
    </source>
</reference>
<feature type="region of interest" description="Disordered" evidence="1">
    <location>
        <begin position="1"/>
        <end position="55"/>
    </location>
</feature>
<keyword evidence="2" id="KW-0472">Membrane</keyword>
<dbReference type="EMBL" id="BOMM01000076">
    <property type="protein sequence ID" value="GIE16019.1"/>
    <property type="molecule type" value="Genomic_DNA"/>
</dbReference>
<dbReference type="Proteomes" id="UP000598174">
    <property type="component" value="Unassembled WGS sequence"/>
</dbReference>
<keyword evidence="2" id="KW-0812">Transmembrane</keyword>
<evidence type="ECO:0000256" key="2">
    <source>
        <dbReference type="SAM" id="Phobius"/>
    </source>
</evidence>
<proteinExistence type="predicted"/>
<evidence type="ECO:0000313" key="4">
    <source>
        <dbReference type="Proteomes" id="UP000598174"/>
    </source>
</evidence>
<evidence type="ECO:0000313" key="3">
    <source>
        <dbReference type="EMBL" id="GIE16019.1"/>
    </source>
</evidence>
<organism evidence="3 4">
    <name type="scientific">Paractinoplanes ferrugineus</name>
    <dbReference type="NCBI Taxonomy" id="113564"/>
    <lineage>
        <taxon>Bacteria</taxon>
        <taxon>Bacillati</taxon>
        <taxon>Actinomycetota</taxon>
        <taxon>Actinomycetes</taxon>
        <taxon>Micromonosporales</taxon>
        <taxon>Micromonosporaceae</taxon>
        <taxon>Paractinoplanes</taxon>
    </lineage>
</organism>
<feature type="transmembrane region" description="Helical" evidence="2">
    <location>
        <begin position="59"/>
        <end position="77"/>
    </location>
</feature>
<sequence length="101" mass="10893">MSIENTTDPMEQLLSDEIGTPETKRPRFRHAITTGASRVRAAAPPRVRQASGAVRRNPAPAAGVLALVGGTIAALIVGRRMARARAAARARGRWVPARFRR</sequence>
<dbReference type="RefSeq" id="WP_203822361.1">
    <property type="nucleotide sequence ID" value="NZ_BAAABP010000023.1"/>
</dbReference>
<accession>A0A919J9H9</accession>
<evidence type="ECO:0000256" key="1">
    <source>
        <dbReference type="SAM" id="MobiDB-lite"/>
    </source>
</evidence>
<keyword evidence="4" id="KW-1185">Reference proteome</keyword>
<comment type="caution">
    <text evidence="3">The sequence shown here is derived from an EMBL/GenBank/DDBJ whole genome shotgun (WGS) entry which is preliminary data.</text>
</comment>
<gene>
    <name evidence="3" type="ORF">Afe05nite_78590</name>
</gene>
<feature type="compositionally biased region" description="Low complexity" evidence="1">
    <location>
        <begin position="36"/>
        <end position="51"/>
    </location>
</feature>
<protein>
    <submittedName>
        <fullName evidence="3">Uncharacterized protein</fullName>
    </submittedName>
</protein>
<keyword evidence="2" id="KW-1133">Transmembrane helix</keyword>